<dbReference type="AlphaFoldDB" id="A0A1X6XIN9"/>
<feature type="transmembrane region" description="Helical" evidence="1">
    <location>
        <begin position="21"/>
        <end position="40"/>
    </location>
</feature>
<gene>
    <name evidence="2" type="ORF">FM105_10420</name>
</gene>
<keyword evidence="1" id="KW-1133">Transmembrane helix</keyword>
<proteinExistence type="predicted"/>
<organism evidence="2 3">
    <name type="scientific">Brevibacterium yomogidense</name>
    <dbReference type="NCBI Taxonomy" id="946573"/>
    <lineage>
        <taxon>Bacteria</taxon>
        <taxon>Bacillati</taxon>
        <taxon>Actinomycetota</taxon>
        <taxon>Actinomycetes</taxon>
        <taxon>Micrococcales</taxon>
        <taxon>Brevibacteriaceae</taxon>
        <taxon>Brevibacterium</taxon>
    </lineage>
</organism>
<keyword evidence="1" id="KW-0472">Membrane</keyword>
<evidence type="ECO:0000313" key="3">
    <source>
        <dbReference type="Proteomes" id="UP000196581"/>
    </source>
</evidence>
<protein>
    <submittedName>
        <fullName evidence="2">Uncharacterized protein</fullName>
    </submittedName>
</protein>
<keyword evidence="3" id="KW-1185">Reference proteome</keyword>
<evidence type="ECO:0000313" key="2">
    <source>
        <dbReference type="EMBL" id="SLM99162.1"/>
    </source>
</evidence>
<reference evidence="3" key="1">
    <citation type="submission" date="2017-02" db="EMBL/GenBank/DDBJ databases">
        <authorList>
            <person name="Dridi B."/>
        </authorList>
    </citation>
    <scope>NUCLEOTIDE SEQUENCE [LARGE SCALE GENOMIC DNA]</scope>
    <source>
        <strain evidence="3">B Co 03.10</strain>
    </source>
</reference>
<name>A0A1X6XIN9_9MICO</name>
<accession>A0A1X6XIN9</accession>
<sequence length="41" mass="4271">MAAGGHSRGRAGLLKEVDMKIWIPGGIVGLIIIVAIIVMLT</sequence>
<keyword evidence="1" id="KW-0812">Transmembrane</keyword>
<dbReference type="Proteomes" id="UP000196581">
    <property type="component" value="Unassembled WGS sequence"/>
</dbReference>
<dbReference type="EMBL" id="FWFF01000017">
    <property type="protein sequence ID" value="SLM99162.1"/>
    <property type="molecule type" value="Genomic_DNA"/>
</dbReference>
<evidence type="ECO:0000256" key="1">
    <source>
        <dbReference type="SAM" id="Phobius"/>
    </source>
</evidence>